<dbReference type="PANTHER" id="PTHR36437:SF2">
    <property type="entry name" value="GLYOXALASE_BLEOMYCIN RESISTANCE PROTEIN_DIOXYGENASE"/>
    <property type="match status" value="1"/>
</dbReference>
<proteinExistence type="predicted"/>
<evidence type="ECO:0000313" key="3">
    <source>
        <dbReference type="Proteomes" id="UP000004226"/>
    </source>
</evidence>
<dbReference type="InterPro" id="IPR029068">
    <property type="entry name" value="Glyas_Bleomycin-R_OHBP_Dase"/>
</dbReference>
<dbReference type="PROSITE" id="PS51819">
    <property type="entry name" value="VOC"/>
    <property type="match status" value="1"/>
</dbReference>
<keyword evidence="3" id="KW-1185">Reference proteome</keyword>
<dbReference type="AlphaFoldDB" id="D0GMN0"/>
<comment type="caution">
    <text evidence="2">The sequence shown here is derived from an EMBL/GenBank/DDBJ whole genome shotgun (WGS) entry which is preliminary data.</text>
</comment>
<organism evidence="2 3">
    <name type="scientific">Pseudoleptotrichia goodfellowii F0264</name>
    <dbReference type="NCBI Taxonomy" id="596323"/>
    <lineage>
        <taxon>Bacteria</taxon>
        <taxon>Fusobacteriati</taxon>
        <taxon>Fusobacteriota</taxon>
        <taxon>Fusobacteriia</taxon>
        <taxon>Fusobacteriales</taxon>
        <taxon>Leptotrichiaceae</taxon>
        <taxon>Pseudoleptotrichia</taxon>
    </lineage>
</organism>
<dbReference type="RefSeq" id="WP_006807737.1">
    <property type="nucleotide sequence ID" value="NZ_ADAD01000145.1"/>
</dbReference>
<dbReference type="EMBL" id="ADAD01000145">
    <property type="protein sequence ID" value="EEY34638.1"/>
    <property type="molecule type" value="Genomic_DNA"/>
</dbReference>
<dbReference type="SUPFAM" id="SSF54593">
    <property type="entry name" value="Glyoxalase/Bleomycin resistance protein/Dihydroxybiphenyl dioxygenase"/>
    <property type="match status" value="1"/>
</dbReference>
<dbReference type="InterPro" id="IPR004360">
    <property type="entry name" value="Glyas_Fos-R_dOase_dom"/>
</dbReference>
<gene>
    <name evidence="2" type="ORF">HMPREF0554_1514</name>
</gene>
<dbReference type="InterPro" id="IPR037523">
    <property type="entry name" value="VOC_core"/>
</dbReference>
<dbReference type="Proteomes" id="UP000004226">
    <property type="component" value="Unassembled WGS sequence"/>
</dbReference>
<accession>D0GMN0</accession>
<reference evidence="2 3" key="1">
    <citation type="submission" date="2009-10" db="EMBL/GenBank/DDBJ databases">
        <authorList>
            <person name="Harkins D.M."/>
            <person name="Madupu R."/>
            <person name="Durkin A.S."/>
            <person name="Torralba M."/>
            <person name="Methe B."/>
            <person name="Sutton G.G."/>
            <person name="Strausberg R.L."/>
            <person name="Nelson K.E."/>
        </authorList>
    </citation>
    <scope>NUCLEOTIDE SEQUENCE [LARGE SCALE GENOMIC DNA]</scope>
    <source>
        <strain evidence="2 3">F0264</strain>
    </source>
</reference>
<dbReference type="eggNOG" id="COG0346">
    <property type="taxonomic scope" value="Bacteria"/>
</dbReference>
<feature type="domain" description="VOC" evidence="1">
    <location>
        <begin position="9"/>
        <end position="120"/>
    </location>
</feature>
<name>D0GMN0_9FUSO</name>
<dbReference type="PANTHER" id="PTHR36437">
    <property type="entry name" value="GLYOXALASE/BLEOMYCIN RESISTANCE PROTEIN/DIOXYGENASE"/>
    <property type="match status" value="1"/>
</dbReference>
<protein>
    <submittedName>
        <fullName evidence="2">Glyoxalase family protein</fullName>
    </submittedName>
</protein>
<dbReference type="Gene3D" id="3.10.180.10">
    <property type="entry name" value="2,3-Dihydroxybiphenyl 1,2-Dioxygenase, domain 1"/>
    <property type="match status" value="1"/>
</dbReference>
<dbReference type="Pfam" id="PF00903">
    <property type="entry name" value="Glyoxalase"/>
    <property type="match status" value="1"/>
</dbReference>
<evidence type="ECO:0000259" key="1">
    <source>
        <dbReference type="PROSITE" id="PS51819"/>
    </source>
</evidence>
<evidence type="ECO:0000313" key="2">
    <source>
        <dbReference type="EMBL" id="EEY34638.1"/>
    </source>
</evidence>
<sequence>MDSKLNIKDFDNFFLYVDDLKKAKEYYENKLGLKVKFDFSEMGMVAFNVGNNEPAIILKDKKKYPDSKPVIWFVVDDVLKEYEKMSIENIKFLSEPFSIRTGNTVEFEDPFGNRFGITDYKK</sequence>